<dbReference type="SUPFAM" id="SSF51735">
    <property type="entry name" value="NAD(P)-binding Rossmann-fold domains"/>
    <property type="match status" value="1"/>
</dbReference>
<feature type="domain" description="Shikimate dehydrogenase substrate binding N-terminal" evidence="3">
    <location>
        <begin position="402"/>
        <end position="482"/>
    </location>
</feature>
<dbReference type="InterPro" id="IPR029063">
    <property type="entry name" value="SAM-dependent_MTases_sf"/>
</dbReference>
<organism evidence="4 5">
    <name type="scientific">Botryosphaeria dothidea</name>
    <dbReference type="NCBI Taxonomy" id="55169"/>
    <lineage>
        <taxon>Eukaryota</taxon>
        <taxon>Fungi</taxon>
        <taxon>Dikarya</taxon>
        <taxon>Ascomycota</taxon>
        <taxon>Pezizomycotina</taxon>
        <taxon>Dothideomycetes</taxon>
        <taxon>Dothideomycetes incertae sedis</taxon>
        <taxon>Botryosphaeriales</taxon>
        <taxon>Botryosphaeriaceae</taxon>
        <taxon>Botryosphaeria</taxon>
    </lineage>
</organism>
<gene>
    <name evidence="4" type="ORF">GTA08_BOTSDO06758</name>
</gene>
<evidence type="ECO:0000259" key="1">
    <source>
        <dbReference type="Pfam" id="PF00891"/>
    </source>
</evidence>
<dbReference type="AlphaFoldDB" id="A0A8H4IUC8"/>
<dbReference type="GO" id="GO:0004764">
    <property type="term" value="F:shikimate 3-dehydrogenase (NADP+) activity"/>
    <property type="evidence" value="ECO:0007669"/>
    <property type="project" value="InterPro"/>
</dbReference>
<dbReference type="Pfam" id="PF00891">
    <property type="entry name" value="Methyltransf_2"/>
    <property type="match status" value="1"/>
</dbReference>
<dbReference type="InterPro" id="IPR001077">
    <property type="entry name" value="COMT_C"/>
</dbReference>
<dbReference type="InterPro" id="IPR036388">
    <property type="entry name" value="WH-like_DNA-bd_sf"/>
</dbReference>
<dbReference type="GO" id="GO:0019632">
    <property type="term" value="P:shikimate metabolic process"/>
    <property type="evidence" value="ECO:0007669"/>
    <property type="project" value="TreeGrafter"/>
</dbReference>
<comment type="caution">
    <text evidence="4">The sequence shown here is derived from an EMBL/GenBank/DDBJ whole genome shotgun (WGS) entry which is preliminary data.</text>
</comment>
<dbReference type="Pfam" id="PF08100">
    <property type="entry name" value="Dimerisation"/>
    <property type="match status" value="1"/>
</dbReference>
<dbReference type="SUPFAM" id="SSF53335">
    <property type="entry name" value="S-adenosyl-L-methionine-dependent methyltransferases"/>
    <property type="match status" value="1"/>
</dbReference>
<evidence type="ECO:0000259" key="3">
    <source>
        <dbReference type="Pfam" id="PF08501"/>
    </source>
</evidence>
<sequence>MMDYLHSNSIIPVPPPWRPQLDQVLASAKKAVQAFEGALARDVDAALSLSPDNTSAQSGALRAKIEETRQTLHKLERIITPPQVLFMDATFAATNTKVLLCASHYRLADIIEQQGPLTIPALAAAAGLKPAAAHQLLRFLVDELGFFEQRADGTVRNNGASALLRTDHPTTWQAWVDQYATTHYAMLARLPDAVAAASPRTAAQHHFDTDDHMPPACSPTTPGATRLAGGGATLTDVGAGQGDFVAHFLRALPRARAVAFDLPGTAELLRKRFAEGGAEEAELPASEAYVLRLVLHNWDDARRVLVVEMVVREGRLGSFARNADIRMLTMVNNKERTLDEYRGIARKAGFDIADVMTPRGCLSQVMDLRARGRWLHGWCSGLVVVCLMAITLTTARIISLHLVGIGVTHSIAPPMHNFIAKSLGLPWTFHSTECATIEEAIALGRNPSTAGLVVTMPYKQTIMQRLDGTDPLASTIGACNNVYRDKEHPERLRGTNTDWLGIKGCLLEQGEKAARADAPALVVGAGGASRAAVYALSAHLACTAIYVLNRDEAEVEELVRDCRRLSPVPAVVHVASVGQAKALDTPCYIVGTVPDFEHFQPSLWCHMGS</sequence>
<feature type="domain" description="O-methyltransferase C-terminal" evidence="1">
    <location>
        <begin position="233"/>
        <end position="350"/>
    </location>
</feature>
<dbReference type="Gene3D" id="3.40.50.150">
    <property type="entry name" value="Vaccinia Virus protein VP39"/>
    <property type="match status" value="1"/>
</dbReference>
<dbReference type="InterPro" id="IPR012967">
    <property type="entry name" value="COMT_dimerisation"/>
</dbReference>
<dbReference type="SUPFAM" id="SSF46785">
    <property type="entry name" value="Winged helix' DNA-binding domain"/>
    <property type="match status" value="1"/>
</dbReference>
<protein>
    <submittedName>
        <fullName evidence="4">O-methyltransferase family 2</fullName>
    </submittedName>
</protein>
<keyword evidence="5" id="KW-1185">Reference proteome</keyword>
<dbReference type="Gene3D" id="3.40.50.10860">
    <property type="entry name" value="Leucine Dehydrogenase, chain A, domain 1"/>
    <property type="match status" value="1"/>
</dbReference>
<dbReference type="Gene3D" id="3.40.50.720">
    <property type="entry name" value="NAD(P)-binding Rossmann-like Domain"/>
    <property type="match status" value="1"/>
</dbReference>
<dbReference type="InterPro" id="IPR036291">
    <property type="entry name" value="NAD(P)-bd_dom_sf"/>
</dbReference>
<dbReference type="GO" id="GO:0032259">
    <property type="term" value="P:methylation"/>
    <property type="evidence" value="ECO:0007669"/>
    <property type="project" value="UniProtKB-KW"/>
</dbReference>
<dbReference type="EMBL" id="WWBZ02000040">
    <property type="protein sequence ID" value="KAF4305298.1"/>
    <property type="molecule type" value="Genomic_DNA"/>
</dbReference>
<dbReference type="GO" id="GO:0009423">
    <property type="term" value="P:chorismate biosynthetic process"/>
    <property type="evidence" value="ECO:0007669"/>
    <property type="project" value="TreeGrafter"/>
</dbReference>
<dbReference type="PANTHER" id="PTHR21089">
    <property type="entry name" value="SHIKIMATE DEHYDROGENASE"/>
    <property type="match status" value="1"/>
</dbReference>
<dbReference type="Pfam" id="PF08501">
    <property type="entry name" value="Shikimate_dh_N"/>
    <property type="match status" value="1"/>
</dbReference>
<accession>A0A8H4IUC8</accession>
<dbReference type="GO" id="GO:0008171">
    <property type="term" value="F:O-methyltransferase activity"/>
    <property type="evidence" value="ECO:0007669"/>
    <property type="project" value="InterPro"/>
</dbReference>
<dbReference type="InterPro" id="IPR036390">
    <property type="entry name" value="WH_DNA-bd_sf"/>
</dbReference>
<proteinExistence type="predicted"/>
<dbReference type="OrthoDB" id="204377at2759"/>
<dbReference type="GO" id="GO:0046983">
    <property type="term" value="F:protein dimerization activity"/>
    <property type="evidence" value="ECO:0007669"/>
    <property type="project" value="InterPro"/>
</dbReference>
<dbReference type="InterPro" id="IPR013708">
    <property type="entry name" value="Shikimate_DH-bd_N"/>
</dbReference>
<dbReference type="InterPro" id="IPR022893">
    <property type="entry name" value="Shikimate_DH_fam"/>
</dbReference>
<evidence type="ECO:0000259" key="2">
    <source>
        <dbReference type="Pfam" id="PF08100"/>
    </source>
</evidence>
<evidence type="ECO:0000313" key="4">
    <source>
        <dbReference type="EMBL" id="KAF4305298.1"/>
    </source>
</evidence>
<dbReference type="PANTHER" id="PTHR21089:SF26">
    <property type="entry name" value="AROM POLYPEPTIDE, PUTATIVE-RELATED"/>
    <property type="match status" value="1"/>
</dbReference>
<dbReference type="InterPro" id="IPR046346">
    <property type="entry name" value="Aminoacid_DH-like_N_sf"/>
</dbReference>
<dbReference type="Proteomes" id="UP000572817">
    <property type="component" value="Unassembled WGS sequence"/>
</dbReference>
<evidence type="ECO:0000313" key="5">
    <source>
        <dbReference type="Proteomes" id="UP000572817"/>
    </source>
</evidence>
<dbReference type="SUPFAM" id="SSF53223">
    <property type="entry name" value="Aminoacid dehydrogenase-like, N-terminal domain"/>
    <property type="match status" value="1"/>
</dbReference>
<name>A0A8H4IUC8_9PEZI</name>
<reference evidence="4" key="1">
    <citation type="submission" date="2020-04" db="EMBL/GenBank/DDBJ databases">
        <title>Genome Assembly and Annotation of Botryosphaeria dothidea sdau 11-99, a Latent Pathogen of Apple Fruit Ring Rot in China.</title>
        <authorList>
            <person name="Yu C."/>
            <person name="Diao Y."/>
            <person name="Lu Q."/>
            <person name="Zhao J."/>
            <person name="Cui S."/>
            <person name="Peng C."/>
            <person name="He B."/>
            <person name="Liu H."/>
        </authorList>
    </citation>
    <scope>NUCLEOTIDE SEQUENCE [LARGE SCALE GENOMIC DNA]</scope>
    <source>
        <strain evidence="4">Sdau11-99</strain>
    </source>
</reference>
<feature type="domain" description="O-methyltransferase dimerisation" evidence="2">
    <location>
        <begin position="90"/>
        <end position="164"/>
    </location>
</feature>
<dbReference type="Gene3D" id="1.10.10.10">
    <property type="entry name" value="Winged helix-like DNA-binding domain superfamily/Winged helix DNA-binding domain"/>
    <property type="match status" value="1"/>
</dbReference>